<feature type="chain" id="PRO_5005551297" description="Lipoprotein" evidence="1">
    <location>
        <begin position="27"/>
        <end position="117"/>
    </location>
</feature>
<dbReference type="RefSeq" id="WP_050354136.1">
    <property type="nucleotide sequence ID" value="NZ_LGSS01000002.1"/>
</dbReference>
<dbReference type="OrthoDB" id="9814375at2"/>
<proteinExistence type="predicted"/>
<name>A0A0L0WE59_GOTPU</name>
<evidence type="ECO:0000256" key="1">
    <source>
        <dbReference type="SAM" id="SignalP"/>
    </source>
</evidence>
<evidence type="ECO:0000313" key="2">
    <source>
        <dbReference type="EMBL" id="KNF09754.1"/>
    </source>
</evidence>
<dbReference type="Proteomes" id="UP000037267">
    <property type="component" value="Unassembled WGS sequence"/>
</dbReference>
<organism evidence="2 3">
    <name type="scientific">Gottschalkia purinilytica</name>
    <name type="common">Clostridium purinilyticum</name>
    <dbReference type="NCBI Taxonomy" id="1503"/>
    <lineage>
        <taxon>Bacteria</taxon>
        <taxon>Bacillati</taxon>
        <taxon>Bacillota</taxon>
        <taxon>Tissierellia</taxon>
        <taxon>Tissierellales</taxon>
        <taxon>Gottschalkiaceae</taxon>
        <taxon>Gottschalkia</taxon>
    </lineage>
</organism>
<accession>A0A0L0WE59</accession>
<comment type="caution">
    <text evidence="2">The sequence shown here is derived from an EMBL/GenBank/DDBJ whole genome shotgun (WGS) entry which is preliminary data.</text>
</comment>
<evidence type="ECO:0008006" key="4">
    <source>
        <dbReference type="Google" id="ProtNLM"/>
    </source>
</evidence>
<keyword evidence="1" id="KW-0732">Signal</keyword>
<evidence type="ECO:0000313" key="3">
    <source>
        <dbReference type="Proteomes" id="UP000037267"/>
    </source>
</evidence>
<dbReference type="AlphaFoldDB" id="A0A0L0WE59"/>
<dbReference type="PROSITE" id="PS51257">
    <property type="entry name" value="PROKAR_LIPOPROTEIN"/>
    <property type="match status" value="1"/>
</dbReference>
<dbReference type="EMBL" id="LGSS01000002">
    <property type="protein sequence ID" value="KNF09754.1"/>
    <property type="molecule type" value="Genomic_DNA"/>
</dbReference>
<gene>
    <name evidence="2" type="ORF">CLPU_2c02060</name>
</gene>
<dbReference type="STRING" id="1503.CLPU_2c02060"/>
<reference evidence="3" key="1">
    <citation type="submission" date="2015-07" db="EMBL/GenBank/DDBJ databases">
        <title>Draft genome sequence of the purine-degrading Gottschalkia purinilyticum DSM 1384 (formerly Clostridium purinilyticum).</title>
        <authorList>
            <person name="Poehlein A."/>
            <person name="Schiel-Bengelsdorf B."/>
            <person name="Bengelsdorf F.R."/>
            <person name="Daniel R."/>
            <person name="Duerre P."/>
        </authorList>
    </citation>
    <scope>NUCLEOTIDE SEQUENCE [LARGE SCALE GENOMIC DNA]</scope>
    <source>
        <strain evidence="3">DSM 1384</strain>
    </source>
</reference>
<protein>
    <recommendedName>
        <fullName evidence="4">Lipoprotein</fullName>
    </recommendedName>
</protein>
<sequence>MKKKLLLALCILTTVFILTSCKTSHNEEFSNIPTYEGMVLENLQNPEDSEMSVAKYIIKDKNRKEVFKEYEKILLENEWSVTNKNSPEGMTIEKEDYKAMITIEQIGNNVKLTIIRK</sequence>
<feature type="signal peptide" evidence="1">
    <location>
        <begin position="1"/>
        <end position="26"/>
    </location>
</feature>
<keyword evidence="3" id="KW-1185">Reference proteome</keyword>